<dbReference type="Proteomes" id="UP000236199">
    <property type="component" value="Unassembled WGS sequence"/>
</dbReference>
<dbReference type="Pfam" id="PF00232">
    <property type="entry name" value="Glyco_hydro_1"/>
    <property type="match status" value="1"/>
</dbReference>
<organism evidence="5 6">
    <name type="scientific">Petrotoga miotherma DSM 10691</name>
    <dbReference type="NCBI Taxonomy" id="1434326"/>
    <lineage>
        <taxon>Bacteria</taxon>
        <taxon>Thermotogati</taxon>
        <taxon>Thermotogota</taxon>
        <taxon>Thermotogae</taxon>
        <taxon>Petrotogales</taxon>
        <taxon>Petrotogaceae</taxon>
        <taxon>Petrotoga</taxon>
    </lineage>
</organism>
<sequence length="375" mass="44087">MENVNFPRSFLWGVNSPFFSFLENSTEGSKQQIFENAEKNLNKQLSFLKRLKINSFRFSLNWDLLYLDPFYSCAMYDNFIEQLRQREIEPIVNLIDFDFLSSNQKEAFDNIENEENISIFIEIIEKIVSSFKFKVQYYIILNHTAKYLKKRSFKGADVDNTALHETVQNLLNLYDKSVGIIKSINPYAKVSVSEEFNIEEEEQLDFVFSYIDVIVKGESPFFENMAFKNSDIDFIGINFNDLTSNSEEYTSLIKELSKGKNTMDLDEVIKRFSSKYYLPFLITDNVSTIEDDSLKSRYLVNNLYKINQSLENNVKIFGYIYNSLSDVKINNLLLKTGLYRIDDKNNYISLRNFAKVYSNIVEDNSINERYLKYID</sequence>
<keyword evidence="2" id="KW-0378">Hydrolase</keyword>
<accession>A0A2K1PBA4</accession>
<evidence type="ECO:0000313" key="6">
    <source>
        <dbReference type="Proteomes" id="UP000236199"/>
    </source>
</evidence>
<name>A0A2K1PBA4_9BACT</name>
<evidence type="ECO:0000256" key="3">
    <source>
        <dbReference type="ARBA" id="ARBA00023295"/>
    </source>
</evidence>
<dbReference type="EMBL" id="AZRM01000026">
    <property type="protein sequence ID" value="PNS00072.1"/>
    <property type="molecule type" value="Genomic_DNA"/>
</dbReference>
<dbReference type="InterPro" id="IPR017853">
    <property type="entry name" value="GH"/>
</dbReference>
<comment type="caution">
    <text evidence="5">The sequence shown here is derived from an EMBL/GenBank/DDBJ whole genome shotgun (WGS) entry which is preliminary data.</text>
</comment>
<gene>
    <name evidence="5" type="ORF">X928_05810</name>
</gene>
<evidence type="ECO:0008006" key="7">
    <source>
        <dbReference type="Google" id="ProtNLM"/>
    </source>
</evidence>
<keyword evidence="3" id="KW-0326">Glycosidase</keyword>
<evidence type="ECO:0000256" key="4">
    <source>
        <dbReference type="RuleBase" id="RU003690"/>
    </source>
</evidence>
<dbReference type="PANTHER" id="PTHR10353:SF209">
    <property type="entry name" value="GALACTOLIPID GALACTOSYLTRANSFERASE SFR2, CHLOROPLASTIC"/>
    <property type="match status" value="1"/>
</dbReference>
<evidence type="ECO:0000256" key="2">
    <source>
        <dbReference type="ARBA" id="ARBA00022801"/>
    </source>
</evidence>
<protein>
    <recommendedName>
        <fullName evidence="7">Glycoside hydrolase family 1</fullName>
    </recommendedName>
</protein>
<evidence type="ECO:0000313" key="5">
    <source>
        <dbReference type="EMBL" id="PNS00072.1"/>
    </source>
</evidence>
<dbReference type="PANTHER" id="PTHR10353">
    <property type="entry name" value="GLYCOSYL HYDROLASE"/>
    <property type="match status" value="1"/>
</dbReference>
<keyword evidence="6" id="KW-1185">Reference proteome</keyword>
<dbReference type="SUPFAM" id="SSF51445">
    <property type="entry name" value="(Trans)glycosidases"/>
    <property type="match status" value="1"/>
</dbReference>
<dbReference type="Gene3D" id="3.20.20.80">
    <property type="entry name" value="Glycosidases"/>
    <property type="match status" value="1"/>
</dbReference>
<dbReference type="AlphaFoldDB" id="A0A2K1PBA4"/>
<dbReference type="GO" id="GO:0008422">
    <property type="term" value="F:beta-glucosidase activity"/>
    <property type="evidence" value="ECO:0007669"/>
    <property type="project" value="TreeGrafter"/>
</dbReference>
<evidence type="ECO:0000256" key="1">
    <source>
        <dbReference type="ARBA" id="ARBA00010838"/>
    </source>
</evidence>
<dbReference type="GO" id="GO:0005975">
    <property type="term" value="P:carbohydrate metabolic process"/>
    <property type="evidence" value="ECO:0007669"/>
    <property type="project" value="InterPro"/>
</dbReference>
<dbReference type="InterPro" id="IPR001360">
    <property type="entry name" value="Glyco_hydro_1"/>
</dbReference>
<reference evidence="5 6" key="1">
    <citation type="submission" date="2013-12" db="EMBL/GenBank/DDBJ databases">
        <title>Comparative genomics of Petrotoga isolates.</title>
        <authorList>
            <person name="Nesbo C.L."/>
            <person name="Charchuk R."/>
            <person name="Chow K."/>
        </authorList>
    </citation>
    <scope>NUCLEOTIDE SEQUENCE [LARGE SCALE GENOMIC DNA]</scope>
    <source>
        <strain evidence="5 6">DSM 10691</strain>
    </source>
</reference>
<dbReference type="RefSeq" id="WP_103078852.1">
    <property type="nucleotide sequence ID" value="NZ_AZRM01000026.1"/>
</dbReference>
<comment type="similarity">
    <text evidence="1 4">Belongs to the glycosyl hydrolase 1 family.</text>
</comment>
<proteinExistence type="inferred from homology"/>